<gene>
    <name evidence="3" type="ORF">ALECFALPRED_002815</name>
</gene>
<name>A0A8H3FHG9_9LECA</name>
<organism evidence="3 4">
    <name type="scientific">Alectoria fallacina</name>
    <dbReference type="NCBI Taxonomy" id="1903189"/>
    <lineage>
        <taxon>Eukaryota</taxon>
        <taxon>Fungi</taxon>
        <taxon>Dikarya</taxon>
        <taxon>Ascomycota</taxon>
        <taxon>Pezizomycotina</taxon>
        <taxon>Lecanoromycetes</taxon>
        <taxon>OSLEUM clade</taxon>
        <taxon>Lecanoromycetidae</taxon>
        <taxon>Lecanorales</taxon>
        <taxon>Lecanorineae</taxon>
        <taxon>Parmeliaceae</taxon>
        <taxon>Alectoria</taxon>
    </lineage>
</organism>
<comment type="caution">
    <text evidence="3">The sequence shown here is derived from an EMBL/GenBank/DDBJ whole genome shotgun (WGS) entry which is preliminary data.</text>
</comment>
<evidence type="ECO:0000256" key="1">
    <source>
        <dbReference type="SAM" id="Coils"/>
    </source>
</evidence>
<dbReference type="AlphaFoldDB" id="A0A8H3FHG9"/>
<evidence type="ECO:0000313" key="4">
    <source>
        <dbReference type="Proteomes" id="UP000664203"/>
    </source>
</evidence>
<feature type="coiled-coil region" evidence="1">
    <location>
        <begin position="22"/>
        <end position="49"/>
    </location>
</feature>
<dbReference type="OrthoDB" id="5325636at2759"/>
<feature type="region of interest" description="Disordered" evidence="2">
    <location>
        <begin position="92"/>
        <end position="113"/>
    </location>
</feature>
<reference evidence="3" key="1">
    <citation type="submission" date="2021-03" db="EMBL/GenBank/DDBJ databases">
        <authorList>
            <person name="Tagirdzhanova G."/>
        </authorList>
    </citation>
    <scope>NUCLEOTIDE SEQUENCE</scope>
</reference>
<sequence>MAGPKEEWLIWDGRFQFGYSCLNRRMKINEEATQRIAQLDQQNEALAASSTHLQDNYDGLRGRIQQLEHASYRIAQLDEQILDLTASSRDLKEENNSLSDRIRQLEREGTRQDEENRLVQQQLEEKLEAQEDGFKSLLATMRGMNEIARAERGQRGEEIQKLKSQVEALAATRHSPGGHARDGKSRESAIRRVSMTFSIASREMSEATAEDESMLINQHAEHQQLNAAHQDIEVQSVLIKAQAPSKLFEDHLRYAEKAFKRYETEAAQAFVNSVQKKYQIPLRNKLDERGEWTWQAAMEEGYRMVEAEKKTERRSTRLMARATWLD</sequence>
<keyword evidence="1" id="KW-0175">Coiled coil</keyword>
<dbReference type="Proteomes" id="UP000664203">
    <property type="component" value="Unassembled WGS sequence"/>
</dbReference>
<evidence type="ECO:0000313" key="3">
    <source>
        <dbReference type="EMBL" id="CAF9924706.1"/>
    </source>
</evidence>
<protein>
    <submittedName>
        <fullName evidence="3">Uncharacterized protein</fullName>
    </submittedName>
</protein>
<proteinExistence type="predicted"/>
<keyword evidence="4" id="KW-1185">Reference proteome</keyword>
<evidence type="ECO:0000256" key="2">
    <source>
        <dbReference type="SAM" id="MobiDB-lite"/>
    </source>
</evidence>
<accession>A0A8H3FHG9</accession>
<dbReference type="EMBL" id="CAJPDR010000194">
    <property type="protein sequence ID" value="CAF9924706.1"/>
    <property type="molecule type" value="Genomic_DNA"/>
</dbReference>